<dbReference type="PRINTS" id="PR00348">
    <property type="entry name" value="UBIQUITIN"/>
</dbReference>
<dbReference type="SMART" id="SM00213">
    <property type="entry name" value="UBQ"/>
    <property type="match status" value="1"/>
</dbReference>
<evidence type="ECO:0000256" key="2">
    <source>
        <dbReference type="ARBA" id="ARBA00022499"/>
    </source>
</evidence>
<comment type="caution">
    <text evidence="3">The sequence shown here is derived from an EMBL/GenBank/DDBJ whole genome shotgun (WGS) entry which is preliminary data.</text>
</comment>
<dbReference type="InterPro" id="IPR000626">
    <property type="entry name" value="Ubiquitin-like_dom"/>
</dbReference>
<dbReference type="SUPFAM" id="SSF54236">
    <property type="entry name" value="Ubiquitin-like"/>
    <property type="match status" value="1"/>
</dbReference>
<dbReference type="InterPro" id="IPR019954">
    <property type="entry name" value="Ubiquitin_CS"/>
</dbReference>
<dbReference type="OMA" id="WKTSYRI"/>
<organism evidence="3 4">
    <name type="scientific">Symbiodinium microadriaticum</name>
    <name type="common">Dinoflagellate</name>
    <name type="synonym">Zooxanthella microadriatica</name>
    <dbReference type="NCBI Taxonomy" id="2951"/>
    <lineage>
        <taxon>Eukaryota</taxon>
        <taxon>Sar</taxon>
        <taxon>Alveolata</taxon>
        <taxon>Dinophyceae</taxon>
        <taxon>Suessiales</taxon>
        <taxon>Symbiodiniaceae</taxon>
        <taxon>Symbiodinium</taxon>
    </lineage>
</organism>
<dbReference type="OrthoDB" id="417450at2759"/>
<comment type="similarity">
    <text evidence="1">Belongs to the ubiquitin family.</text>
</comment>
<dbReference type="PROSITE" id="PS00299">
    <property type="entry name" value="UBIQUITIN_1"/>
    <property type="match status" value="1"/>
</dbReference>
<dbReference type="FunFam" id="3.10.20.90:FF:000009">
    <property type="entry name" value="Ubiquitin-60S ribosomal protein"/>
    <property type="match status" value="1"/>
</dbReference>
<dbReference type="InterPro" id="IPR050158">
    <property type="entry name" value="Ubiquitin_ubiquitin-like"/>
</dbReference>
<reference evidence="3 4" key="1">
    <citation type="submission" date="2016-02" db="EMBL/GenBank/DDBJ databases">
        <title>Genome analysis of coral dinoflagellate symbionts highlights evolutionary adaptations to a symbiotic lifestyle.</title>
        <authorList>
            <person name="Aranda M."/>
            <person name="Li Y."/>
            <person name="Liew Y.J."/>
            <person name="Baumgarten S."/>
            <person name="Simakov O."/>
            <person name="Wilson M."/>
            <person name="Piel J."/>
            <person name="Ashoor H."/>
            <person name="Bougouffa S."/>
            <person name="Bajic V.B."/>
            <person name="Ryu T."/>
            <person name="Ravasi T."/>
            <person name="Bayer T."/>
            <person name="Micklem G."/>
            <person name="Kim H."/>
            <person name="Bhak J."/>
            <person name="Lajeunesse T.C."/>
            <person name="Voolstra C.R."/>
        </authorList>
    </citation>
    <scope>NUCLEOTIDE SEQUENCE [LARGE SCALE GENOMIC DNA]</scope>
    <source>
        <strain evidence="3 4">CCMP2467</strain>
    </source>
</reference>
<evidence type="ECO:0000256" key="1">
    <source>
        <dbReference type="ARBA" id="ARBA00008430"/>
    </source>
</evidence>
<dbReference type="CDD" id="cd01803">
    <property type="entry name" value="Ubl_ubiquitin"/>
    <property type="match status" value="1"/>
</dbReference>
<keyword evidence="4" id="KW-1185">Reference proteome</keyword>
<dbReference type="InterPro" id="IPR019956">
    <property type="entry name" value="Ubiquitin_dom"/>
</dbReference>
<dbReference type="Gene3D" id="3.10.20.90">
    <property type="entry name" value="Phosphatidylinositol 3-kinase Catalytic Subunit, Chain A, domain 1"/>
    <property type="match status" value="1"/>
</dbReference>
<gene>
    <name evidence="3" type="ORF">AK812_SmicGene33727</name>
</gene>
<name>A0A1Q9CR01_SYMMI</name>
<protein>
    <submittedName>
        <fullName evidence="3">Polyubiquitin</fullName>
    </submittedName>
</protein>
<proteinExistence type="inferred from homology"/>
<dbReference type="InterPro" id="IPR029071">
    <property type="entry name" value="Ubiquitin-like_domsf"/>
</dbReference>
<sequence length="806" mass="90179">MALPLDLARITLYKNNLAFCVREGRLGEGPGADFELRVPEARRKLVVNTLSASAPGGASIIFGKDSKAGVSVVCGSSYPFNHASMGSFLESCRGVQLTLSLVDKRTVTGKMLMVERAKRAIEGCKESEEYVAAVHLFEEQWGIIHKVRFEEIAQVSMVDTIMQEELSKSLTTALANQMPKPPPPPKDSREAISIRARGDTTGESLCRASYVDRCEEWKCMYRLDLPREEADAVLVSADMDADPGVTLHTFGHVRNSTDDHWIDVELDLVANELSILALGAEPARQELAKIVNEARATGGGMQIFIKTLTGKTVTLEVSPSDSVENVKSKIQDKEGIPPDQQRLIFAGKQLEDYFKLADYNIQKESTLHLVLRLRGEAAGEQKPGKDCFESLEGLATKGLAEHVLYHVQDKVTIHSKETAIVPIFQHSIKGDRVLVYDPKESEVCVKRAVHVVNTSAHVLANGSVNVLDGGRFVAQCQFAPMIPGDDQLFELGEDTTLSVTRLKPAEMQEDRVVRTRVEQDEHGQLSKVVLDHRNRVTTLYSIKNNGSRSAPCLYIEHTARTDCGGFSITSTEHRVKQTTGWARFCLSVNPEAELSLEVAEEANYEESLPVTAPSISKFLATRARRLQDDGVLSGECFRALKRSLGQLRLASMLQVLVQPRQVSEEQLLGWEQRDVPWAPDEPCEDPDGFATEVREILAQTRELQRQDAEIQEIQRKQTLDSTRVNKIFENQKRLRENIKSMEHVRTGSLLERYMNDMDKEENDLIATRKRMEESEETVAKMTHEASRLMLQIVMKTKQLQKKAKCR</sequence>
<evidence type="ECO:0000313" key="4">
    <source>
        <dbReference type="Proteomes" id="UP000186817"/>
    </source>
</evidence>
<dbReference type="PANTHER" id="PTHR10666">
    <property type="entry name" value="UBIQUITIN"/>
    <property type="match status" value="1"/>
</dbReference>
<evidence type="ECO:0000313" key="3">
    <source>
        <dbReference type="EMBL" id="OLP85307.1"/>
    </source>
</evidence>
<accession>A0A1Q9CR01</accession>
<dbReference type="PROSITE" id="PS50053">
    <property type="entry name" value="UBIQUITIN_2"/>
    <property type="match status" value="1"/>
</dbReference>
<dbReference type="Pfam" id="PF00240">
    <property type="entry name" value="ubiquitin"/>
    <property type="match status" value="1"/>
</dbReference>
<dbReference type="EMBL" id="LSRX01000984">
    <property type="protein sequence ID" value="OLP85307.1"/>
    <property type="molecule type" value="Genomic_DNA"/>
</dbReference>
<dbReference type="AlphaFoldDB" id="A0A1Q9CR01"/>
<dbReference type="Proteomes" id="UP000186817">
    <property type="component" value="Unassembled WGS sequence"/>
</dbReference>
<keyword evidence="2" id="KW-1017">Isopeptide bond</keyword>